<proteinExistence type="predicted"/>
<dbReference type="PANTHER" id="PTHR33332">
    <property type="entry name" value="REVERSE TRANSCRIPTASE DOMAIN-CONTAINING PROTEIN"/>
    <property type="match status" value="1"/>
</dbReference>
<dbReference type="EMBL" id="CACRXK020010677">
    <property type="protein sequence ID" value="CAB4019899.1"/>
    <property type="molecule type" value="Genomic_DNA"/>
</dbReference>
<name>A0A6S7IS79_PARCT</name>
<comment type="caution">
    <text evidence="1">The sequence shown here is derived from an EMBL/GenBank/DDBJ whole genome shotgun (WGS) entry which is preliminary data.</text>
</comment>
<protein>
    <submittedName>
        <fullName evidence="1">Uncharacterized protein</fullName>
    </submittedName>
</protein>
<dbReference type="PROSITE" id="PS50878">
    <property type="entry name" value="RT_POL"/>
    <property type="match status" value="1"/>
</dbReference>
<organism evidence="1 2">
    <name type="scientific">Paramuricea clavata</name>
    <name type="common">Red gorgonian</name>
    <name type="synonym">Violescent sea-whip</name>
    <dbReference type="NCBI Taxonomy" id="317549"/>
    <lineage>
        <taxon>Eukaryota</taxon>
        <taxon>Metazoa</taxon>
        <taxon>Cnidaria</taxon>
        <taxon>Anthozoa</taxon>
        <taxon>Octocorallia</taxon>
        <taxon>Malacalcyonacea</taxon>
        <taxon>Plexauridae</taxon>
        <taxon>Paramuricea</taxon>
    </lineage>
</organism>
<sequence length="292" mass="32874">MGVVPLSNFKIANVLPIYKNGSPTSTCNYRPISLLSVFITANNTKSSANIISCGVPQGSVLGPILFVLYVNDFHHSSNLFDFHLFADDANLFYRHKNINILQSDVNTELNSINVWLCANKLSLNVEKSNFVLFHPSQRKIVSCSILGYFGKPFIVYKHLCKRLGLTDLVPKSLSEAENFANLKEAVLKHTPNFTQQKLESQLQSVVTSPRHDSDHLAKLVRDKVYHLFATAVLLMDYLFAISVTKLVTLLAVKEELRHIDISSPPVYRSHSVINLLMHYQSVINFDTSKLQL</sequence>
<feature type="non-terminal residue" evidence="1">
    <location>
        <position position="1"/>
    </location>
</feature>
<reference evidence="1" key="1">
    <citation type="submission" date="2020-04" db="EMBL/GenBank/DDBJ databases">
        <authorList>
            <person name="Alioto T."/>
            <person name="Alioto T."/>
            <person name="Gomez Garrido J."/>
        </authorList>
    </citation>
    <scope>NUCLEOTIDE SEQUENCE</scope>
    <source>
        <strain evidence="1">A484AB</strain>
    </source>
</reference>
<dbReference type="InterPro" id="IPR000477">
    <property type="entry name" value="RT_dom"/>
</dbReference>
<dbReference type="Proteomes" id="UP001152795">
    <property type="component" value="Unassembled WGS sequence"/>
</dbReference>
<evidence type="ECO:0000313" key="2">
    <source>
        <dbReference type="Proteomes" id="UP001152795"/>
    </source>
</evidence>
<evidence type="ECO:0000313" key="1">
    <source>
        <dbReference type="EMBL" id="CAB4019899.1"/>
    </source>
</evidence>
<keyword evidence="2" id="KW-1185">Reference proteome</keyword>
<accession>A0A6S7IS79</accession>
<gene>
    <name evidence="1" type="ORF">PACLA_8A079841</name>
</gene>
<dbReference type="OrthoDB" id="8197232at2759"/>
<dbReference type="AlphaFoldDB" id="A0A6S7IS79"/>
<dbReference type="Pfam" id="PF00078">
    <property type="entry name" value="RVT_1"/>
    <property type="match status" value="1"/>
</dbReference>